<evidence type="ECO:0000256" key="4">
    <source>
        <dbReference type="ARBA" id="ARBA00046210"/>
    </source>
</evidence>
<sequence>MSSKTFDRLKKEYSIPCTDIARFGHSADVEMASILNKVKTYTELESELRAQFRVFRDLVTCGGLPCYGRKNTSPAEVVAVIKENTRPEYRSAVIACWSQYVFRYESPIVHSLYIQSGNFFSVVSEFFKSNRIVRRLLNEQFNFLDANCDCTLKRTKAPVSEYRKACDDFRAAINTVRPDAFEVLMGSVESELNVDSSNLHAFREMLEIIKNSTEGNRQGSEQGAAHLGECLRYFETFSHADLPLFYMKRRKDTKFKGNEAEIQLNENNLQCKFGELEEGVYLMTTAAVKYMQADPEKEGDLLAKLEATITSLTEAYVEDQTAPSADAQTNADYLKFLLEWREELRNSKEWNNGEETAFQQFANMDTLFSSLFWAFKLAKVDNYNDFLNLGVTLYKIGKASSGKKNMKEMLGKTVNRNVRDLVKCVSESENIHLPPFVLNSKRLLEMAACLFPVSAKSVQSWVNPIGHPKYLLHGEASSGAANFLVDLYHMEKAAFDGRASLGMQRMDIYQSCYLLHQLLIGKGNIFSNTQKVTGNASEAKIVANR</sequence>
<dbReference type="EMBL" id="MW033655">
    <property type="protein sequence ID" value="QPZ88454.1"/>
    <property type="molecule type" value="Viral_cRNA"/>
</dbReference>
<comment type="subunit">
    <text evidence="5">Probable homooligomer; forms a double superhelical polymer. Monomer.</text>
</comment>
<evidence type="ECO:0000256" key="2">
    <source>
        <dbReference type="ARBA" id="ARBA00009355"/>
    </source>
</evidence>
<keyword evidence="3" id="KW-1139">Helical capsid protein</keyword>
<dbReference type="GO" id="GO:0019029">
    <property type="term" value="C:helical viral capsid"/>
    <property type="evidence" value="ECO:0007669"/>
    <property type="project" value="UniProtKB-KW"/>
</dbReference>
<proteinExistence type="inferred from homology"/>
<comment type="function">
    <text evidence="4">Binds dsRNA and ssRNA and probably participates in the packaging of viral genome. In the dsRNA binding mode, the nucleocapsid protein specifically binds to the vRNA panhandle secondary structure formed at the termini of viral genome. Does not discriminate between viral and nonviral RNAs through ssRNA binding mode. Displays dsDNA endonuclease activity that is sequence non-specific.</text>
</comment>
<keyword evidence="3" id="KW-0167">Capsid protein</keyword>
<organism evidence="6">
    <name type="scientific">Soybean thrips bunya-like virus 9</name>
    <dbReference type="NCBI Taxonomy" id="2796542"/>
    <lineage>
        <taxon>Viruses</taxon>
        <taxon>Riboviria</taxon>
        <taxon>Orthornavirae</taxon>
        <taxon>Negarnaviricota</taxon>
        <taxon>Polyploviricotina</taxon>
        <taxon>Ellioviricetes</taxon>
        <taxon>Bunyavirales</taxon>
    </lineage>
</organism>
<reference evidence="6" key="1">
    <citation type="journal article" date="2020" name="Viruses">
        <title>Soybean Thrips (Thysanoptera: Thripidae) Harbor Highly Diverse Populations of Arthropod, Fungal and Plant Viruses.</title>
        <authorList>
            <person name="Thekke-Veetil T."/>
            <person name="Lagos-Kutz D."/>
            <person name="McCoppin N.K."/>
            <person name="Hartman G.L."/>
            <person name="Ju H.K."/>
            <person name="Lim H.S."/>
            <person name="Domier L.L."/>
        </authorList>
    </citation>
    <scope>NUCLEOTIDE SEQUENCE</scope>
    <source>
        <strain evidence="6">STN1BV9A</strain>
    </source>
</reference>
<evidence type="ECO:0000256" key="5">
    <source>
        <dbReference type="ARBA" id="ARBA00046354"/>
    </source>
</evidence>
<dbReference type="Pfam" id="PF02477">
    <property type="entry name" value="Nairo_nucleo"/>
    <property type="match status" value="1"/>
</dbReference>
<keyword evidence="6" id="KW-0946">Virion</keyword>
<reference evidence="6" key="2">
    <citation type="submission" date="2020-09" db="EMBL/GenBank/DDBJ databases">
        <authorList>
            <person name="Thekke Veetil T."/>
            <person name="Lagos-Kutz D."/>
            <person name="Mccoppin N.K."/>
            <person name="Hartman G.L."/>
            <person name="Lim H.-S."/>
            <person name="Domier L.L."/>
        </authorList>
    </citation>
    <scope>NUCLEOTIDE SEQUENCE</scope>
    <source>
        <strain evidence="6">STN1BV9A</strain>
    </source>
</reference>
<accession>A0A7T3R0P2</accession>
<comment type="cofactor">
    <cofactor evidence="1">
        <name>Mn(2+)</name>
        <dbReference type="ChEBI" id="CHEBI:29035"/>
    </cofactor>
</comment>
<dbReference type="InterPro" id="IPR003486">
    <property type="entry name" value="Nairo_nucleocap"/>
</dbReference>
<evidence type="ECO:0000256" key="1">
    <source>
        <dbReference type="ARBA" id="ARBA00001936"/>
    </source>
</evidence>
<name>A0A7T3R0P2_9VIRU</name>
<dbReference type="GO" id="GO:0019013">
    <property type="term" value="C:viral nucleocapsid"/>
    <property type="evidence" value="ECO:0007669"/>
    <property type="project" value="UniProtKB-KW"/>
</dbReference>
<protein>
    <submittedName>
        <fullName evidence="6">Nucleocapsid protein</fullName>
    </submittedName>
</protein>
<comment type="similarity">
    <text evidence="2">Belongs to the nairovirus nucleocapsid protein family.</text>
</comment>
<evidence type="ECO:0000313" key="6">
    <source>
        <dbReference type="EMBL" id="QPZ88454.1"/>
    </source>
</evidence>
<evidence type="ECO:0000256" key="3">
    <source>
        <dbReference type="ARBA" id="ARBA00022497"/>
    </source>
</evidence>
<keyword evidence="6" id="KW-0543">Viral nucleoprotein</keyword>